<sequence>MHRRVLPVKLLAALALLASVLVSPQAGFKVLAFYNGTWDPAHISFVKEANPWFGRAASENGFTYESTTNWNRLTNAADISQYQVLIFLDDHPQNTAQRNGFQQYMNNGGGWLGFHVSAFTQNAGEWPWYHNQFLGTGNFVNNTWEPTTAELRVENRTHPSTVRLPERYTSSVSEWYGWSNDLRQNPNIQVLASVAAYPLGTDPNQTWRGGYHPIMWTNKNYKMLYANFGHNAMDYPNNLPRSSTFASETQNRFLIDGLLWLGGGGSPIETKTITTQGGKCVDVRAAGTANGTAVQQYTCNSTAAQQFQVSPTSDGYSKVATRNDLTKVLDVSNVSTSDGAVIHLWTYGGGANQQWRLEPVAGGYQRIVSRHSGKCLTAPGNADGVQLEQRTCDGGAAQSFRLA</sequence>
<proteinExistence type="predicted"/>
<dbReference type="PANTHER" id="PTHR40469">
    <property type="entry name" value="SECRETED GLYCOSYL HYDROLASE"/>
    <property type="match status" value="1"/>
</dbReference>
<evidence type="ECO:0000259" key="2">
    <source>
        <dbReference type="SMART" id="SM00458"/>
    </source>
</evidence>
<dbReference type="PANTHER" id="PTHR40469:SF2">
    <property type="entry name" value="GALACTOSE-BINDING DOMAIN-LIKE SUPERFAMILY PROTEIN"/>
    <property type="match status" value="1"/>
</dbReference>
<dbReference type="SUPFAM" id="SSF50370">
    <property type="entry name" value="Ricin B-like lectins"/>
    <property type="match status" value="1"/>
</dbReference>
<keyword evidence="3" id="KW-0119">Carbohydrate metabolism</keyword>
<comment type="caution">
    <text evidence="3">The sequence shown here is derived from an EMBL/GenBank/DDBJ whole genome shotgun (WGS) entry which is preliminary data.</text>
</comment>
<dbReference type="Gene3D" id="2.80.10.50">
    <property type="match status" value="1"/>
</dbReference>
<dbReference type="EMBL" id="VOBR01000010">
    <property type="protein sequence ID" value="TWP51026.1"/>
    <property type="molecule type" value="Genomic_DNA"/>
</dbReference>
<name>A0A563ETM8_9PSEU</name>
<evidence type="ECO:0000256" key="1">
    <source>
        <dbReference type="SAM" id="SignalP"/>
    </source>
</evidence>
<feature type="domain" description="Ricin B lectin" evidence="2">
    <location>
        <begin position="270"/>
        <end position="403"/>
    </location>
</feature>
<organism evidence="3 4">
    <name type="scientific">Lentzea tibetensis</name>
    <dbReference type="NCBI Taxonomy" id="2591470"/>
    <lineage>
        <taxon>Bacteria</taxon>
        <taxon>Bacillati</taxon>
        <taxon>Actinomycetota</taxon>
        <taxon>Actinomycetes</taxon>
        <taxon>Pseudonocardiales</taxon>
        <taxon>Pseudonocardiaceae</taxon>
        <taxon>Lentzea</taxon>
    </lineage>
</organism>
<dbReference type="Gene3D" id="3.40.50.880">
    <property type="match status" value="1"/>
</dbReference>
<gene>
    <name evidence="3" type="ORF">FKR81_18335</name>
</gene>
<dbReference type="Proteomes" id="UP000316639">
    <property type="component" value="Unassembled WGS sequence"/>
</dbReference>
<dbReference type="CDD" id="cd00161">
    <property type="entry name" value="beta-trefoil_Ricin-like"/>
    <property type="match status" value="1"/>
</dbReference>
<dbReference type="InterPro" id="IPR035992">
    <property type="entry name" value="Ricin_B-like_lectins"/>
</dbReference>
<dbReference type="GO" id="GO:0045493">
    <property type="term" value="P:xylan catabolic process"/>
    <property type="evidence" value="ECO:0007669"/>
    <property type="project" value="UniProtKB-KW"/>
</dbReference>
<keyword evidence="3" id="KW-0326">Glycosidase</keyword>
<dbReference type="InterPro" id="IPR000772">
    <property type="entry name" value="Ricin_B_lectin"/>
</dbReference>
<dbReference type="PROSITE" id="PS50231">
    <property type="entry name" value="RICIN_B_LECTIN"/>
    <property type="match status" value="1"/>
</dbReference>
<keyword evidence="3" id="KW-0858">Xylan degradation</keyword>
<keyword evidence="3" id="KW-0378">Hydrolase</keyword>
<dbReference type="SMART" id="SM00458">
    <property type="entry name" value="RICIN"/>
    <property type="match status" value="1"/>
</dbReference>
<dbReference type="OrthoDB" id="3296611at2"/>
<dbReference type="AlphaFoldDB" id="A0A563ETM8"/>
<dbReference type="GO" id="GO:0016798">
    <property type="term" value="F:hydrolase activity, acting on glycosyl bonds"/>
    <property type="evidence" value="ECO:0007669"/>
    <property type="project" value="UniProtKB-KW"/>
</dbReference>
<evidence type="ECO:0000313" key="4">
    <source>
        <dbReference type="Proteomes" id="UP000316639"/>
    </source>
</evidence>
<dbReference type="InterPro" id="IPR029010">
    <property type="entry name" value="ThuA-like"/>
</dbReference>
<feature type="chain" id="PRO_5021972137" evidence="1">
    <location>
        <begin position="29"/>
        <end position="403"/>
    </location>
</feature>
<dbReference type="InterPro" id="IPR029062">
    <property type="entry name" value="Class_I_gatase-like"/>
</dbReference>
<accession>A0A563ETM8</accession>
<dbReference type="SUPFAM" id="SSF52317">
    <property type="entry name" value="Class I glutamine amidotransferase-like"/>
    <property type="match status" value="1"/>
</dbReference>
<feature type="signal peptide" evidence="1">
    <location>
        <begin position="1"/>
        <end position="28"/>
    </location>
</feature>
<evidence type="ECO:0000313" key="3">
    <source>
        <dbReference type="EMBL" id="TWP51026.1"/>
    </source>
</evidence>
<reference evidence="3 4" key="1">
    <citation type="submission" date="2019-07" db="EMBL/GenBank/DDBJ databases">
        <title>Lentzea xizangensis sp. nov., isolated from Qinghai-Tibetan Plateau Soils.</title>
        <authorList>
            <person name="Huang J."/>
        </authorList>
    </citation>
    <scope>NUCLEOTIDE SEQUENCE [LARGE SCALE GENOMIC DNA]</scope>
    <source>
        <strain evidence="3 4">FXJ1.1311</strain>
    </source>
</reference>
<keyword evidence="4" id="KW-1185">Reference proteome</keyword>
<keyword evidence="3" id="KW-0624">Polysaccharide degradation</keyword>
<keyword evidence="1" id="KW-0732">Signal</keyword>
<dbReference type="Pfam" id="PF06283">
    <property type="entry name" value="ThuA"/>
    <property type="match status" value="1"/>
</dbReference>
<dbReference type="Pfam" id="PF00652">
    <property type="entry name" value="Ricin_B_lectin"/>
    <property type="match status" value="1"/>
</dbReference>
<protein>
    <submittedName>
        <fullName evidence="3">1,4-beta-xylanase</fullName>
    </submittedName>
</protein>